<protein>
    <submittedName>
        <fullName evidence="1">Uncharacterized protein</fullName>
    </submittedName>
</protein>
<proteinExistence type="predicted"/>
<reference evidence="1" key="1">
    <citation type="submission" date="2020-04" db="EMBL/GenBank/DDBJ databases">
        <authorList>
            <person name="Chiriac C."/>
            <person name="Salcher M."/>
            <person name="Ghai R."/>
            <person name="Kavagutti S V."/>
        </authorList>
    </citation>
    <scope>NUCLEOTIDE SEQUENCE</scope>
</reference>
<name>A0A6J5M9N8_9CAUD</name>
<sequence>MAFINGYQYPTEQDAIAARESVDNYYGIPVSPDDVTQNWVDYQFAELNTPQFWYIIFNESLTPILGQPTEFEVIQPNPFDETH</sequence>
<organism evidence="1">
    <name type="scientific">uncultured Caudovirales phage</name>
    <dbReference type="NCBI Taxonomy" id="2100421"/>
    <lineage>
        <taxon>Viruses</taxon>
        <taxon>Duplodnaviria</taxon>
        <taxon>Heunggongvirae</taxon>
        <taxon>Uroviricota</taxon>
        <taxon>Caudoviricetes</taxon>
        <taxon>Peduoviridae</taxon>
        <taxon>Maltschvirus</taxon>
        <taxon>Maltschvirus maltsch</taxon>
    </lineage>
</organism>
<dbReference type="EMBL" id="LR796397">
    <property type="protein sequence ID" value="CAB4141920.1"/>
    <property type="molecule type" value="Genomic_DNA"/>
</dbReference>
<evidence type="ECO:0000313" key="1">
    <source>
        <dbReference type="EMBL" id="CAB4141920.1"/>
    </source>
</evidence>
<accession>A0A6J5M9N8</accession>
<gene>
    <name evidence="1" type="ORF">UFOVP428_26</name>
</gene>